<dbReference type="Pfam" id="PF03721">
    <property type="entry name" value="UDPG_MGDP_dh_N"/>
    <property type="match status" value="1"/>
</dbReference>
<comment type="caution">
    <text evidence="7">The sequence shown here is derived from an EMBL/GenBank/DDBJ whole genome shotgun (WGS) entry which is preliminary data.</text>
</comment>
<dbReference type="SUPFAM" id="SSF52413">
    <property type="entry name" value="UDP-glucose/GDP-mannose dehydrogenase C-terminal domain"/>
    <property type="match status" value="1"/>
</dbReference>
<evidence type="ECO:0000313" key="8">
    <source>
        <dbReference type="Proteomes" id="UP001156706"/>
    </source>
</evidence>
<accession>A0ABQ5YFP4</accession>
<evidence type="ECO:0000259" key="6">
    <source>
        <dbReference type="SMART" id="SM00984"/>
    </source>
</evidence>
<evidence type="ECO:0000256" key="4">
    <source>
        <dbReference type="PIRNR" id="PIRNR000124"/>
    </source>
</evidence>
<keyword evidence="5" id="KW-0812">Transmembrane</keyword>
<dbReference type="PIRSF" id="PIRSF500136">
    <property type="entry name" value="UDP_ManNAc_DH"/>
    <property type="match status" value="1"/>
</dbReference>
<comment type="similarity">
    <text evidence="1 4">Belongs to the UDP-glucose/GDP-mannose dehydrogenase family.</text>
</comment>
<dbReference type="Gene3D" id="3.40.50.720">
    <property type="entry name" value="NAD(P)-binding Rossmann-like Domain"/>
    <property type="match status" value="2"/>
</dbReference>
<keyword evidence="5" id="KW-1133">Transmembrane helix</keyword>
<dbReference type="InterPro" id="IPR028359">
    <property type="entry name" value="UDP_ManNAc/GlcNAc_DH"/>
</dbReference>
<evidence type="ECO:0000313" key="7">
    <source>
        <dbReference type="EMBL" id="GLR12447.1"/>
    </source>
</evidence>
<name>A0ABQ5YFP4_9NEIS</name>
<dbReference type="Pfam" id="PF00984">
    <property type="entry name" value="UDPG_MGDP_dh"/>
    <property type="match status" value="1"/>
</dbReference>
<dbReference type="InterPro" id="IPR036291">
    <property type="entry name" value="NAD(P)-bd_dom_sf"/>
</dbReference>
<dbReference type="InterPro" id="IPR014027">
    <property type="entry name" value="UDP-Glc/GDP-Man_DH_C"/>
</dbReference>
<protein>
    <submittedName>
        <fullName evidence="7">Nucleotide sugar dehydrogenase</fullName>
    </submittedName>
</protein>
<keyword evidence="3" id="KW-0520">NAD</keyword>
<dbReference type="SMART" id="SM00984">
    <property type="entry name" value="UDPG_MGDP_dh_C"/>
    <property type="match status" value="1"/>
</dbReference>
<dbReference type="InterPro" id="IPR001732">
    <property type="entry name" value="UDP-Glc/GDP-Man_DH_N"/>
</dbReference>
<dbReference type="InterPro" id="IPR014026">
    <property type="entry name" value="UDP-Glc/GDP-Man_DH_dimer"/>
</dbReference>
<dbReference type="EMBL" id="BSOG01000001">
    <property type="protein sequence ID" value="GLR12447.1"/>
    <property type="molecule type" value="Genomic_DNA"/>
</dbReference>
<evidence type="ECO:0000256" key="2">
    <source>
        <dbReference type="ARBA" id="ARBA00023002"/>
    </source>
</evidence>
<evidence type="ECO:0000256" key="5">
    <source>
        <dbReference type="SAM" id="Phobius"/>
    </source>
</evidence>
<evidence type="ECO:0000256" key="3">
    <source>
        <dbReference type="ARBA" id="ARBA00023027"/>
    </source>
</evidence>
<dbReference type="Proteomes" id="UP001156706">
    <property type="component" value="Unassembled WGS sequence"/>
</dbReference>
<feature type="domain" description="UDP-glucose/GDP-mannose dehydrogenase C-terminal" evidence="6">
    <location>
        <begin position="333"/>
        <end position="434"/>
    </location>
</feature>
<dbReference type="SUPFAM" id="SSF51735">
    <property type="entry name" value="NAD(P)-binding Rossmann-fold domains"/>
    <property type="match status" value="1"/>
</dbReference>
<keyword evidence="8" id="KW-1185">Reference proteome</keyword>
<proteinExistence type="inferred from homology"/>
<gene>
    <name evidence="7" type="primary">vipA</name>
    <name evidence="7" type="ORF">GCM10007907_12370</name>
</gene>
<sequence length="441" mass="46413">MSAVYRSLCVSLPPLHPDGQPVRIAVLGLGYVGLPLAVAFARFFPVLGFDTDAARVAAIQQGHDATRSVSAAELAAASQLRCSSQPADLAGCNVYIVTVPTPLDAALQPDLAAVLAATRLVGLAMAAGAVVIYESTVYPGVTEAHCAPLLAQVSGLSFNTGFVVGYSPERVSPGDGTRRLADICKLVSGSTPAAAEFIEALYGCVVPAGVYRTGSIAVAEAAKLIENTQRDLNIALVNELAMVFSRLGLDTVEVLEAAGSKWNFQPYRPGLVGGHCISVDPYYLCHQARTVGHTPQLVLAARQVNEGMARHVAGEVLRLMARAGLAVAGAPVLVLGFAFKEACPDIRNTKVADLVRELQACGARVDIYDPWVDATEAFRQYDLRLLSQPPQPGRYAALVLAVPQPEFLNWGVAGLRALGQPGHVLYDLKSALPQGAADGRL</sequence>
<dbReference type="SUPFAM" id="SSF48179">
    <property type="entry name" value="6-phosphogluconate dehydrogenase C-terminal domain-like"/>
    <property type="match status" value="1"/>
</dbReference>
<dbReference type="PIRSF" id="PIRSF000124">
    <property type="entry name" value="UDPglc_GDPman_dh"/>
    <property type="match status" value="1"/>
</dbReference>
<evidence type="ECO:0000256" key="1">
    <source>
        <dbReference type="ARBA" id="ARBA00006601"/>
    </source>
</evidence>
<keyword evidence="2" id="KW-0560">Oxidoreductase</keyword>
<keyword evidence="5" id="KW-0472">Membrane</keyword>
<dbReference type="PANTHER" id="PTHR43491:SF2">
    <property type="entry name" value="UDP-N-ACETYL-D-MANNOSAMINE DEHYDROGENASE"/>
    <property type="match status" value="1"/>
</dbReference>
<dbReference type="NCBIfam" id="TIGR03026">
    <property type="entry name" value="NDP-sugDHase"/>
    <property type="match status" value="1"/>
</dbReference>
<organism evidence="7 8">
    <name type="scientific">Chitinimonas prasina</name>
    <dbReference type="NCBI Taxonomy" id="1434937"/>
    <lineage>
        <taxon>Bacteria</taxon>
        <taxon>Pseudomonadati</taxon>
        <taxon>Pseudomonadota</taxon>
        <taxon>Betaproteobacteria</taxon>
        <taxon>Neisseriales</taxon>
        <taxon>Chitinibacteraceae</taxon>
        <taxon>Chitinimonas</taxon>
    </lineage>
</organism>
<dbReference type="PANTHER" id="PTHR43491">
    <property type="entry name" value="UDP-N-ACETYL-D-MANNOSAMINE DEHYDROGENASE"/>
    <property type="match status" value="1"/>
</dbReference>
<reference evidence="8" key="1">
    <citation type="journal article" date="2019" name="Int. J. Syst. Evol. Microbiol.">
        <title>The Global Catalogue of Microorganisms (GCM) 10K type strain sequencing project: providing services to taxonomists for standard genome sequencing and annotation.</title>
        <authorList>
            <consortium name="The Broad Institute Genomics Platform"/>
            <consortium name="The Broad Institute Genome Sequencing Center for Infectious Disease"/>
            <person name="Wu L."/>
            <person name="Ma J."/>
        </authorList>
    </citation>
    <scope>NUCLEOTIDE SEQUENCE [LARGE SCALE GENOMIC DNA]</scope>
    <source>
        <strain evidence="8">NBRC 110044</strain>
    </source>
</reference>
<dbReference type="InterPro" id="IPR036220">
    <property type="entry name" value="UDP-Glc/GDP-Man_DH_C_sf"/>
</dbReference>
<feature type="transmembrane region" description="Helical" evidence="5">
    <location>
        <begin position="22"/>
        <end position="41"/>
    </location>
</feature>
<dbReference type="InterPro" id="IPR008927">
    <property type="entry name" value="6-PGluconate_DH-like_C_sf"/>
</dbReference>
<dbReference type="InterPro" id="IPR017476">
    <property type="entry name" value="UDP-Glc/GDP-Man"/>
</dbReference>
<dbReference type="Pfam" id="PF03720">
    <property type="entry name" value="UDPG_MGDP_dh_C"/>
    <property type="match status" value="1"/>
</dbReference>